<dbReference type="SUPFAM" id="SSF88713">
    <property type="entry name" value="Glycoside hydrolase/deacetylase"/>
    <property type="match status" value="1"/>
</dbReference>
<dbReference type="InterPro" id="IPR000602">
    <property type="entry name" value="Glyco_hydro_38_N"/>
</dbReference>
<evidence type="ECO:0000256" key="1">
    <source>
        <dbReference type="ARBA" id="ARBA00009792"/>
    </source>
</evidence>
<evidence type="ECO:0000256" key="4">
    <source>
        <dbReference type="ARBA" id="ARBA00023295"/>
    </source>
</evidence>
<dbReference type="STRING" id="640635.SAMN04489806_1181"/>
<dbReference type="InterPro" id="IPR011013">
    <property type="entry name" value="Gal_mutarotase_sf_dom"/>
</dbReference>
<dbReference type="PANTHER" id="PTHR46017:SF1">
    <property type="entry name" value="ALPHA-MANNOSIDASE 2C1"/>
    <property type="match status" value="1"/>
</dbReference>
<dbReference type="InterPro" id="IPR037094">
    <property type="entry name" value="Glyco_hydro_38_cen_sf"/>
</dbReference>
<feature type="domain" description="Glycoside hydrolase family 38 central" evidence="6">
    <location>
        <begin position="299"/>
        <end position="376"/>
    </location>
</feature>
<keyword evidence="8" id="KW-1185">Reference proteome</keyword>
<dbReference type="OrthoDB" id="9772207at2"/>
<sequence length="904" mass="99929">MTRKAPVANAPAGDQPADLPRGERPRATPDRTLYMIGNAHLDPVWLWPWQEGYQEARATFWSAIQRMDEYPDFIFTCDQMVLLSWVEESDPELFERIRQREAEGRWVNVGGWWVEPDCNMPMGESFARQGLYGQRYLQSRFGRTATVGMNVDPFGHNVMLPQILRGHGMDAYTFMRPGPHESDFDDSLFWWEAPDGSRVLGYRIPFEYGSPPGSVDGQVDKALGNFDKSLGDAMIFYGVGNHGGGPTKANIESIHRYDRMGSFGRMIMASPREYFDEMLGRGEAFLDALGVRRDDLQHHAPGCYSAHSGIKAWQRRAQHAVLNAERWAAVTALRDGIRYPREELETAWKQVLFNQFHDVLPGSAIEPAYDDARDQLGEATSIAKRIIVRAHNTIARQVDVPFEDGTQPVLVFNQHPWPVTADVVLNYGSLRGGVHVVDAAGSPVLVQHMQSVATTSDTSRGALAFRADVPALGYRLYRMRPGPAPHGALESTSLRVDEHVIENDLVRIELDPRTGWIRSYLDKATGVDVMAGTDAASHTQVCEDPTDTWGHRVISYAWPGDPMPLSRIVVRETGPLRSRVRVERAWGASTLSEELILDHDQAVLRVEVTLDWREEAHLLKLRFPVAVSDPRTTFGIPYGHLERPTDGAEEPAQSWVDLSGSVDGRPAGLTVVAAHKHAFDSSPAEEGGQPSIGITAARSPVYAWHDPRLLDPDGVYSFQDQGIQRFSYELVPHGGDWRDVDPARRAALLESPVRAMLESSHGGVLPAEHSFASDTGGAVMVTAVKGSEDETDAAGGADLIVRAVETRGESARCSIELPLVGRVIDADFGPSQVRTFRIPRDPDAEVTTVDLVEWPIEGSPVTVSRFEAPESGTTDSVSPKPRTGSEDLSNAHFRASSNEGHDRP</sequence>
<dbReference type="PANTHER" id="PTHR46017">
    <property type="entry name" value="ALPHA-MANNOSIDASE 2C1"/>
    <property type="match status" value="1"/>
</dbReference>
<protein>
    <submittedName>
        <fullName evidence="7">Alpha-mannosidase</fullName>
    </submittedName>
</protein>
<keyword evidence="2" id="KW-0479">Metal-binding</keyword>
<dbReference type="SUPFAM" id="SSF74650">
    <property type="entry name" value="Galactose mutarotase-like"/>
    <property type="match status" value="1"/>
</dbReference>
<dbReference type="InterPro" id="IPR028995">
    <property type="entry name" value="Glyco_hydro_57/38_cen_sf"/>
</dbReference>
<dbReference type="Pfam" id="PF09261">
    <property type="entry name" value="Alpha-mann_mid"/>
    <property type="match status" value="1"/>
</dbReference>
<dbReference type="GO" id="GO:0030246">
    <property type="term" value="F:carbohydrate binding"/>
    <property type="evidence" value="ECO:0007669"/>
    <property type="project" value="InterPro"/>
</dbReference>
<accession>A0A1H4KII9</accession>
<dbReference type="GO" id="GO:0006013">
    <property type="term" value="P:mannose metabolic process"/>
    <property type="evidence" value="ECO:0007669"/>
    <property type="project" value="InterPro"/>
</dbReference>
<dbReference type="Gene3D" id="1.20.1270.50">
    <property type="entry name" value="Glycoside hydrolase family 38, central domain"/>
    <property type="match status" value="1"/>
</dbReference>
<proteinExistence type="inferred from homology"/>
<dbReference type="GO" id="GO:0046872">
    <property type="term" value="F:metal ion binding"/>
    <property type="evidence" value="ECO:0007669"/>
    <property type="project" value="UniProtKB-KW"/>
</dbReference>
<dbReference type="Pfam" id="PF07748">
    <property type="entry name" value="Glyco_hydro_38C"/>
    <property type="match status" value="1"/>
</dbReference>
<keyword evidence="3" id="KW-0378">Hydrolase</keyword>
<comment type="similarity">
    <text evidence="1">Belongs to the glycosyl hydrolase 38 family.</text>
</comment>
<dbReference type="InterPro" id="IPR011682">
    <property type="entry name" value="Glyco_hydro_38_C"/>
</dbReference>
<dbReference type="GO" id="GO:0009313">
    <property type="term" value="P:oligosaccharide catabolic process"/>
    <property type="evidence" value="ECO:0007669"/>
    <property type="project" value="TreeGrafter"/>
</dbReference>
<reference evidence="7 8" key="1">
    <citation type="submission" date="2016-10" db="EMBL/GenBank/DDBJ databases">
        <authorList>
            <person name="de Groot N.N."/>
        </authorList>
    </citation>
    <scope>NUCLEOTIDE SEQUENCE [LARGE SCALE GENOMIC DNA]</scope>
    <source>
        <strain evidence="7 8">DSM 21799</strain>
    </source>
</reference>
<dbReference type="EMBL" id="FNRY01000001">
    <property type="protein sequence ID" value="SEB58277.1"/>
    <property type="molecule type" value="Genomic_DNA"/>
</dbReference>
<dbReference type="Gene3D" id="3.20.110.10">
    <property type="entry name" value="Glycoside hydrolase 38, N terminal domain"/>
    <property type="match status" value="1"/>
</dbReference>
<evidence type="ECO:0000256" key="2">
    <source>
        <dbReference type="ARBA" id="ARBA00022723"/>
    </source>
</evidence>
<evidence type="ECO:0000313" key="7">
    <source>
        <dbReference type="EMBL" id="SEB58277.1"/>
    </source>
</evidence>
<dbReference type="RefSeq" id="WP_091181249.1">
    <property type="nucleotide sequence ID" value="NZ_FNRY01000001.1"/>
</dbReference>
<dbReference type="InterPro" id="IPR027291">
    <property type="entry name" value="Glyco_hydro_38_N_sf"/>
</dbReference>
<dbReference type="GO" id="GO:0004559">
    <property type="term" value="F:alpha-mannosidase activity"/>
    <property type="evidence" value="ECO:0007669"/>
    <property type="project" value="InterPro"/>
</dbReference>
<keyword evidence="4" id="KW-0326">Glycosidase</keyword>
<dbReference type="FunFam" id="1.20.1270.50:FF:000004">
    <property type="entry name" value="alpha-mannosidase 2C1 isoform X1"/>
    <property type="match status" value="1"/>
</dbReference>
<gene>
    <name evidence="7" type="ORF">SAMN04489806_1181</name>
</gene>
<dbReference type="InterPro" id="IPR015341">
    <property type="entry name" value="Glyco_hydro_38_cen"/>
</dbReference>
<dbReference type="SMART" id="SM00872">
    <property type="entry name" value="Alpha-mann_mid"/>
    <property type="match status" value="1"/>
</dbReference>
<name>A0A1H4KII9_9MICO</name>
<dbReference type="AlphaFoldDB" id="A0A1H4KII9"/>
<dbReference type="SUPFAM" id="SSF88688">
    <property type="entry name" value="Families 57/38 glycoside transferase middle domain"/>
    <property type="match status" value="1"/>
</dbReference>
<dbReference type="Gene3D" id="2.70.98.30">
    <property type="entry name" value="Golgi alpha-mannosidase II, domain 4"/>
    <property type="match status" value="1"/>
</dbReference>
<evidence type="ECO:0000259" key="6">
    <source>
        <dbReference type="SMART" id="SM00872"/>
    </source>
</evidence>
<dbReference type="Pfam" id="PF01074">
    <property type="entry name" value="Glyco_hydro_38N"/>
    <property type="match status" value="1"/>
</dbReference>
<organism evidence="7 8">
    <name type="scientific">Paramicrobacterium humi</name>
    <dbReference type="NCBI Taxonomy" id="640635"/>
    <lineage>
        <taxon>Bacteria</taxon>
        <taxon>Bacillati</taxon>
        <taxon>Actinomycetota</taxon>
        <taxon>Actinomycetes</taxon>
        <taxon>Micrococcales</taxon>
        <taxon>Microbacteriaceae</taxon>
        <taxon>Paramicrobacterium</taxon>
    </lineage>
</organism>
<feature type="region of interest" description="Disordered" evidence="5">
    <location>
        <begin position="862"/>
        <end position="904"/>
    </location>
</feature>
<evidence type="ECO:0000256" key="5">
    <source>
        <dbReference type="SAM" id="MobiDB-lite"/>
    </source>
</evidence>
<dbReference type="Proteomes" id="UP000199183">
    <property type="component" value="Unassembled WGS sequence"/>
</dbReference>
<dbReference type="CDD" id="cd10789">
    <property type="entry name" value="GH38N_AMII_ER_cytosolic"/>
    <property type="match status" value="1"/>
</dbReference>
<evidence type="ECO:0000256" key="3">
    <source>
        <dbReference type="ARBA" id="ARBA00022801"/>
    </source>
</evidence>
<feature type="region of interest" description="Disordered" evidence="5">
    <location>
        <begin position="1"/>
        <end position="26"/>
    </location>
</feature>
<evidence type="ECO:0000313" key="8">
    <source>
        <dbReference type="Proteomes" id="UP000199183"/>
    </source>
</evidence>
<dbReference type="InterPro" id="IPR011330">
    <property type="entry name" value="Glyco_hydro/deAcase_b/a-brl"/>
</dbReference>